<keyword evidence="1" id="KW-0597">Phosphoprotein</keyword>
<keyword evidence="4" id="KW-1185">Reference proteome</keyword>
<reference evidence="3 4" key="1">
    <citation type="submission" date="2023-04" db="EMBL/GenBank/DDBJ databases">
        <title>A novel bacteria isolated from coastal sediment.</title>
        <authorList>
            <person name="Liu X.-J."/>
            <person name="Du Z.-J."/>
        </authorList>
    </citation>
    <scope>NUCLEOTIDE SEQUENCE [LARGE SCALE GENOMIC DNA]</scope>
    <source>
        <strain evidence="3 4">SDUM461003</strain>
    </source>
</reference>
<dbReference type="Proteomes" id="UP001225316">
    <property type="component" value="Unassembled WGS sequence"/>
</dbReference>
<dbReference type="EMBL" id="JARXHW010000002">
    <property type="protein sequence ID" value="MDQ8206126.1"/>
    <property type="molecule type" value="Genomic_DNA"/>
</dbReference>
<organism evidence="3 4">
    <name type="scientific">Thalassobacterium maritimum</name>
    <dbReference type="NCBI Taxonomy" id="3041265"/>
    <lineage>
        <taxon>Bacteria</taxon>
        <taxon>Pseudomonadati</taxon>
        <taxon>Verrucomicrobiota</taxon>
        <taxon>Opitutia</taxon>
        <taxon>Puniceicoccales</taxon>
        <taxon>Coraliomargaritaceae</taxon>
        <taxon>Thalassobacterium</taxon>
    </lineage>
</organism>
<feature type="modified residue" description="Phosphohistidine" evidence="1">
    <location>
        <position position="75"/>
    </location>
</feature>
<evidence type="ECO:0000259" key="2">
    <source>
        <dbReference type="PROSITE" id="PS50894"/>
    </source>
</evidence>
<dbReference type="InterPro" id="IPR036641">
    <property type="entry name" value="HPT_dom_sf"/>
</dbReference>
<evidence type="ECO:0000313" key="4">
    <source>
        <dbReference type="Proteomes" id="UP001225316"/>
    </source>
</evidence>
<dbReference type="RefSeq" id="WP_308948119.1">
    <property type="nucleotide sequence ID" value="NZ_JARXHW010000002.1"/>
</dbReference>
<gene>
    <name evidence="3" type="ORF">QEH52_01295</name>
</gene>
<sequence length="132" mass="14733">MPEAPYIKHVKYDENSPIIDREQLDMLVVSDGGEDDLELAGELFELFANESAAKLDALPEVCSQGDANQLRNIVHFVAGSAGNLGLARLSAFYRGIEQAIDEQRLTDLSEVEAPIRYEFEIARDAFRTNFNL</sequence>
<dbReference type="Gene3D" id="1.20.120.160">
    <property type="entry name" value="HPT domain"/>
    <property type="match status" value="1"/>
</dbReference>
<feature type="domain" description="HPt" evidence="2">
    <location>
        <begin position="36"/>
        <end position="132"/>
    </location>
</feature>
<proteinExistence type="predicted"/>
<evidence type="ECO:0000256" key="1">
    <source>
        <dbReference type="PROSITE-ProRule" id="PRU00110"/>
    </source>
</evidence>
<dbReference type="Pfam" id="PF01627">
    <property type="entry name" value="Hpt"/>
    <property type="match status" value="1"/>
</dbReference>
<dbReference type="SUPFAM" id="SSF47226">
    <property type="entry name" value="Histidine-containing phosphotransfer domain, HPT domain"/>
    <property type="match status" value="1"/>
</dbReference>
<accession>A0ABU1APN6</accession>
<name>A0ABU1APN6_9BACT</name>
<protein>
    <submittedName>
        <fullName evidence="3">Hpt domain-containing protein</fullName>
    </submittedName>
</protein>
<dbReference type="PROSITE" id="PS50894">
    <property type="entry name" value="HPT"/>
    <property type="match status" value="1"/>
</dbReference>
<dbReference type="InterPro" id="IPR008207">
    <property type="entry name" value="Sig_transdc_His_kin_Hpt_dom"/>
</dbReference>
<comment type="caution">
    <text evidence="3">The sequence shown here is derived from an EMBL/GenBank/DDBJ whole genome shotgun (WGS) entry which is preliminary data.</text>
</comment>
<evidence type="ECO:0000313" key="3">
    <source>
        <dbReference type="EMBL" id="MDQ8206126.1"/>
    </source>
</evidence>